<evidence type="ECO:0000313" key="2">
    <source>
        <dbReference type="Proteomes" id="UP001186944"/>
    </source>
</evidence>
<comment type="caution">
    <text evidence="1">The sequence shown here is derived from an EMBL/GenBank/DDBJ whole genome shotgun (WGS) entry which is preliminary data.</text>
</comment>
<organism evidence="1 2">
    <name type="scientific">Pinctada imbricata</name>
    <name type="common">Atlantic pearl-oyster</name>
    <name type="synonym">Pinctada martensii</name>
    <dbReference type="NCBI Taxonomy" id="66713"/>
    <lineage>
        <taxon>Eukaryota</taxon>
        <taxon>Metazoa</taxon>
        <taxon>Spiralia</taxon>
        <taxon>Lophotrochozoa</taxon>
        <taxon>Mollusca</taxon>
        <taxon>Bivalvia</taxon>
        <taxon>Autobranchia</taxon>
        <taxon>Pteriomorphia</taxon>
        <taxon>Pterioida</taxon>
        <taxon>Pterioidea</taxon>
        <taxon>Pteriidae</taxon>
        <taxon>Pinctada</taxon>
    </lineage>
</organism>
<proteinExistence type="predicted"/>
<sequence length="117" mass="13551">MHVRLDCRPNLGDQKLSDEVKDLWNSEMEDLKKSATQKAIGFLDTQIQTCNEGLKTIRQNALLKLGTETPISGNARTQLNVRMSEKKEQFDKWLLDFRTKIRSDTREMKLKPVTKNT</sequence>
<dbReference type="Proteomes" id="UP001186944">
    <property type="component" value="Unassembled WGS sequence"/>
</dbReference>
<dbReference type="EMBL" id="VSWD01000005">
    <property type="protein sequence ID" value="KAK3103557.1"/>
    <property type="molecule type" value="Genomic_DNA"/>
</dbReference>
<keyword evidence="2" id="KW-1185">Reference proteome</keyword>
<evidence type="ECO:0000313" key="1">
    <source>
        <dbReference type="EMBL" id="KAK3103557.1"/>
    </source>
</evidence>
<dbReference type="AlphaFoldDB" id="A0AA88YM15"/>
<gene>
    <name evidence="1" type="ORF">FSP39_020146</name>
</gene>
<reference evidence="1" key="1">
    <citation type="submission" date="2019-08" db="EMBL/GenBank/DDBJ databases">
        <title>The improved chromosome-level genome for the pearl oyster Pinctada fucata martensii using PacBio sequencing and Hi-C.</title>
        <authorList>
            <person name="Zheng Z."/>
        </authorList>
    </citation>
    <scope>NUCLEOTIDE SEQUENCE</scope>
    <source>
        <strain evidence="1">ZZ-2019</strain>
        <tissue evidence="1">Adductor muscle</tissue>
    </source>
</reference>
<name>A0AA88YM15_PINIB</name>
<protein>
    <submittedName>
        <fullName evidence="1">Uncharacterized protein</fullName>
    </submittedName>
</protein>
<accession>A0AA88YM15</accession>